<geneLocation type="plasmid" evidence="2">
    <name>pRGRH0358</name>
</geneLocation>
<evidence type="ECO:0000256" key="1">
    <source>
        <dbReference type="SAM" id="Phobius"/>
    </source>
</evidence>
<keyword evidence="1" id="KW-1133">Transmembrane helix</keyword>
<dbReference type="AlphaFoldDB" id="A0A0H5PZ26"/>
<organism evidence="2">
    <name type="scientific">uncultured prokaryote</name>
    <dbReference type="NCBI Taxonomy" id="198431"/>
    <lineage>
        <taxon>unclassified sequences</taxon>
        <taxon>environmental samples</taxon>
    </lineage>
</organism>
<feature type="transmembrane region" description="Helical" evidence="1">
    <location>
        <begin position="6"/>
        <end position="28"/>
    </location>
</feature>
<keyword evidence="1" id="KW-0472">Membrane</keyword>
<reference evidence="2" key="1">
    <citation type="submission" date="2015-06" db="EMBL/GenBank/DDBJ databases">
        <authorList>
            <person name="Joergensen T."/>
        </authorList>
    </citation>
    <scope>NUCLEOTIDE SEQUENCE</scope>
    <source>
        <plasmid evidence="2">pRGRH0358</plasmid>
    </source>
</reference>
<accession>A0A0H5PZ26</accession>
<feature type="transmembrane region" description="Helical" evidence="1">
    <location>
        <begin position="95"/>
        <end position="116"/>
    </location>
</feature>
<dbReference type="EMBL" id="LN853021">
    <property type="protein sequence ID" value="CRY94788.1"/>
    <property type="molecule type" value="Genomic_DNA"/>
</dbReference>
<reference evidence="2" key="2">
    <citation type="submission" date="2015-07" db="EMBL/GenBank/DDBJ databases">
        <title>Plasmids, circular viruses and viroids from rat gut.</title>
        <authorList>
            <person name="Jorgensen T.J."/>
            <person name="Hansen M.A."/>
            <person name="Xu Z."/>
            <person name="Tabak M.A."/>
            <person name="Sorensen S.J."/>
            <person name="Hansen L.H."/>
        </authorList>
    </citation>
    <scope>NUCLEOTIDE SEQUENCE</scope>
    <source>
        <plasmid evidence="2">pRGRH0358</plasmid>
    </source>
</reference>
<protein>
    <submittedName>
        <fullName evidence="2">Uncharacterized protein</fullName>
    </submittedName>
</protein>
<sequence length="182" mass="20428">MSYLFFSLDVILQSLCLSCSGILIAIILQKQKNSHRCYFVSKGLVMASLSCSICIGLVVLCAAFMNPTLMHPLKTPFDLIQVAESLNPITKWCSVFTLIVVALGSGLYQLIFFLSAREDERNAMKTKLKRLSGSKAYATRMNTKAKKFKKELSSLEAGYAFIMSSEDVPQHVKDEYFKRCNK</sequence>
<proteinExistence type="predicted"/>
<feature type="transmembrane region" description="Helical" evidence="1">
    <location>
        <begin position="40"/>
        <end position="65"/>
    </location>
</feature>
<name>A0A0H5PZ26_9ZZZZ</name>
<keyword evidence="2" id="KW-0614">Plasmid</keyword>
<keyword evidence="1" id="KW-0812">Transmembrane</keyword>
<evidence type="ECO:0000313" key="2">
    <source>
        <dbReference type="EMBL" id="CRY94788.1"/>
    </source>
</evidence>